<feature type="transmembrane region" description="Helical" evidence="19">
    <location>
        <begin position="384"/>
        <end position="409"/>
    </location>
</feature>
<evidence type="ECO:0000256" key="14">
    <source>
        <dbReference type="ARBA" id="ARBA00023157"/>
    </source>
</evidence>
<proteinExistence type="predicted"/>
<keyword evidence="6 19" id="KW-0812">Transmembrane</keyword>
<dbReference type="FunFam" id="3.30.200.20:FF:000059">
    <property type="entry name" value="S-receptor-like serine/threonine-protein kinase"/>
    <property type="match status" value="1"/>
</dbReference>
<dbReference type="GO" id="GO:0005524">
    <property type="term" value="F:ATP binding"/>
    <property type="evidence" value="ECO:0007669"/>
    <property type="project" value="UniProtKB-KW"/>
</dbReference>
<dbReference type="GO" id="GO:0030246">
    <property type="term" value="F:carbohydrate binding"/>
    <property type="evidence" value="ECO:0007669"/>
    <property type="project" value="UniProtKB-KW"/>
</dbReference>
<evidence type="ECO:0000256" key="17">
    <source>
        <dbReference type="ARBA" id="ARBA00047899"/>
    </source>
</evidence>
<dbReference type="PROSITE" id="PS00108">
    <property type="entry name" value="PROTEIN_KINASE_ST"/>
    <property type="match status" value="1"/>
</dbReference>
<dbReference type="SUPFAM" id="SSF51110">
    <property type="entry name" value="alpha-D-mannose-specific plant lectins"/>
    <property type="match status" value="1"/>
</dbReference>
<dbReference type="EMBL" id="BPVZ01000445">
    <property type="protein sequence ID" value="GKV51146.1"/>
    <property type="molecule type" value="Genomic_DNA"/>
</dbReference>
<sequence length="684" mass="76383">LNDNSSWKSPSGEFAFGFQQIETGEFLLAIWFDKIPEKTIVWLANGGNLVQQGSKVQLTTDGQFVLIDPKGQEVCMANLNGTGTVSYVAMLDTGNFVVASQDSTNLWESFDQPTDTILPTQILNIGSSLDARYSEMNYSSGRFLMQFQSNGSLVLSTIHFPLRSLSTDYWSANANGNGFQVIFNLSGYIYLEAKNKSILSYIASIGASSSNFYQRAILEYDGVFRQYVYPKNNSVTAGRPMACYCTQGDDQRSKCQCPPGYSYLDPDNEMNGCKQAFAPQECDGGQDANLFDIREMPGINCWGGDYEYFNPVSEDWCRQVCLTDCFCAAAIVNPNHDCWMKKIPLSNGVQFNNVGTTALVKVRKDNSTTSTANGSKKPKSTLNFILTMLFSSSAFLNLVLLIATLWVVFRKRRITQPSEQIQGVALRSLTYKELEGATNDFKEELGKGACSTVYKGILAIGNNNLIAVKRSDKMVTDNEQEFQAEMSAIGKTNQKNLVQLLGFCNEGQHRLSAYEYMSNGSLASYLFGNSRPSWYRRTQIAFGTARGLAYLHEECNNQIIHCDIKPQNILLDDSLTARISDFGLAKLLKTDQTQTLTAVRGTKGYVAPEWFKSKPVTVKVDVYSFGILLLELICCRKSFDQDAKDENQMILADWAYDCCEEGRMYMLVQEDEEAIQDIETVEKL</sequence>
<keyword evidence="23" id="KW-1185">Reference proteome</keyword>
<keyword evidence="16" id="KW-0325">Glycoprotein</keyword>
<evidence type="ECO:0000256" key="12">
    <source>
        <dbReference type="ARBA" id="ARBA00022989"/>
    </source>
</evidence>
<dbReference type="Gene3D" id="3.30.200.20">
    <property type="entry name" value="Phosphorylase Kinase, domain 1"/>
    <property type="match status" value="1"/>
</dbReference>
<dbReference type="Gene3D" id="2.90.10.10">
    <property type="entry name" value="Bulb-type lectin domain"/>
    <property type="match status" value="2"/>
</dbReference>
<keyword evidence="13 19" id="KW-0472">Membrane</keyword>
<keyword evidence="5" id="KW-0808">Transferase</keyword>
<dbReference type="PROSITE" id="PS50927">
    <property type="entry name" value="BULB_LECTIN"/>
    <property type="match status" value="1"/>
</dbReference>
<dbReference type="CDD" id="cd01098">
    <property type="entry name" value="PAN_AP_plant"/>
    <property type="match status" value="1"/>
</dbReference>
<evidence type="ECO:0000256" key="13">
    <source>
        <dbReference type="ARBA" id="ARBA00023136"/>
    </source>
</evidence>
<dbReference type="SUPFAM" id="SSF56112">
    <property type="entry name" value="Protein kinase-like (PK-like)"/>
    <property type="match status" value="1"/>
</dbReference>
<dbReference type="Gene3D" id="1.10.510.10">
    <property type="entry name" value="Transferase(Phosphotransferase) domain 1"/>
    <property type="match status" value="1"/>
</dbReference>
<feature type="non-terminal residue" evidence="22">
    <location>
        <position position="1"/>
    </location>
</feature>
<feature type="domain" description="Bulb-type lectin" evidence="21">
    <location>
        <begin position="1"/>
        <end position="111"/>
    </location>
</feature>
<keyword evidence="10" id="KW-0418">Kinase</keyword>
<accession>A0AAV5MQY2</accession>
<dbReference type="SMART" id="SM00220">
    <property type="entry name" value="S_TKc"/>
    <property type="match status" value="1"/>
</dbReference>
<keyword evidence="8" id="KW-0430">Lectin</keyword>
<gene>
    <name evidence="22" type="ORF">SLEP1_g57820</name>
</gene>
<evidence type="ECO:0000256" key="3">
    <source>
        <dbReference type="ARBA" id="ARBA00022527"/>
    </source>
</evidence>
<name>A0AAV5MQY2_9ROSI</name>
<evidence type="ECO:0000256" key="11">
    <source>
        <dbReference type="ARBA" id="ARBA00022840"/>
    </source>
</evidence>
<keyword evidence="7" id="KW-0732">Signal</keyword>
<evidence type="ECO:0000256" key="7">
    <source>
        <dbReference type="ARBA" id="ARBA00022729"/>
    </source>
</evidence>
<comment type="catalytic activity">
    <reaction evidence="18">
        <text>L-seryl-[protein] + ATP = O-phospho-L-seryl-[protein] + ADP + H(+)</text>
        <dbReference type="Rhea" id="RHEA:17989"/>
        <dbReference type="Rhea" id="RHEA-COMP:9863"/>
        <dbReference type="Rhea" id="RHEA-COMP:11604"/>
        <dbReference type="ChEBI" id="CHEBI:15378"/>
        <dbReference type="ChEBI" id="CHEBI:29999"/>
        <dbReference type="ChEBI" id="CHEBI:30616"/>
        <dbReference type="ChEBI" id="CHEBI:83421"/>
        <dbReference type="ChEBI" id="CHEBI:456216"/>
        <dbReference type="EC" id="2.7.11.1"/>
    </reaction>
</comment>
<evidence type="ECO:0000256" key="16">
    <source>
        <dbReference type="ARBA" id="ARBA00023180"/>
    </source>
</evidence>
<dbReference type="InterPro" id="IPR008271">
    <property type="entry name" value="Ser/Thr_kinase_AS"/>
</dbReference>
<dbReference type="Pfam" id="PF00069">
    <property type="entry name" value="Pkinase"/>
    <property type="match status" value="1"/>
</dbReference>
<evidence type="ECO:0000256" key="10">
    <source>
        <dbReference type="ARBA" id="ARBA00022777"/>
    </source>
</evidence>
<evidence type="ECO:0000256" key="9">
    <source>
        <dbReference type="ARBA" id="ARBA00022741"/>
    </source>
</evidence>
<dbReference type="FunFam" id="1.10.510.10:FF:000237">
    <property type="entry name" value="G-type lectin S-receptor-like serine/threonine-protein kinase"/>
    <property type="match status" value="1"/>
</dbReference>
<dbReference type="FunFam" id="2.90.10.10:FF:000013">
    <property type="entry name" value="G-type lectin S-receptor-like serine/threonine-protein kinase LECRK1"/>
    <property type="match status" value="1"/>
</dbReference>
<keyword evidence="12 19" id="KW-1133">Transmembrane helix</keyword>
<keyword evidence="11" id="KW-0067">ATP-binding</keyword>
<dbReference type="InterPro" id="IPR051343">
    <property type="entry name" value="G-type_lectin_kinases/EP1-like"/>
</dbReference>
<evidence type="ECO:0000256" key="8">
    <source>
        <dbReference type="ARBA" id="ARBA00022734"/>
    </source>
</evidence>
<dbReference type="PROSITE" id="PS50011">
    <property type="entry name" value="PROTEIN_KINASE_DOM"/>
    <property type="match status" value="1"/>
</dbReference>
<comment type="caution">
    <text evidence="22">The sequence shown here is derived from an EMBL/GenBank/DDBJ whole genome shotgun (WGS) entry which is preliminary data.</text>
</comment>
<dbReference type="EC" id="2.7.11.1" evidence="2"/>
<dbReference type="GO" id="GO:0004674">
    <property type="term" value="F:protein serine/threonine kinase activity"/>
    <property type="evidence" value="ECO:0007669"/>
    <property type="project" value="UniProtKB-KW"/>
</dbReference>
<dbReference type="Proteomes" id="UP001054252">
    <property type="component" value="Unassembled WGS sequence"/>
</dbReference>
<keyword evidence="15" id="KW-0675">Receptor</keyword>
<evidence type="ECO:0000256" key="5">
    <source>
        <dbReference type="ARBA" id="ARBA00022679"/>
    </source>
</evidence>
<evidence type="ECO:0000259" key="21">
    <source>
        <dbReference type="PROSITE" id="PS50927"/>
    </source>
</evidence>
<evidence type="ECO:0000313" key="23">
    <source>
        <dbReference type="Proteomes" id="UP001054252"/>
    </source>
</evidence>
<dbReference type="GO" id="GO:0016020">
    <property type="term" value="C:membrane"/>
    <property type="evidence" value="ECO:0007669"/>
    <property type="project" value="UniProtKB-SubCell"/>
</dbReference>
<dbReference type="PANTHER" id="PTHR47976">
    <property type="entry name" value="G-TYPE LECTIN S-RECEPTOR-LIKE SERINE/THREONINE-PROTEIN KINASE SD2-5"/>
    <property type="match status" value="1"/>
</dbReference>
<dbReference type="Pfam" id="PF01453">
    <property type="entry name" value="B_lectin"/>
    <property type="match status" value="1"/>
</dbReference>
<keyword evidence="4" id="KW-0245">EGF-like domain</keyword>
<dbReference type="InterPro" id="IPR011009">
    <property type="entry name" value="Kinase-like_dom_sf"/>
</dbReference>
<organism evidence="22 23">
    <name type="scientific">Rubroshorea leprosula</name>
    <dbReference type="NCBI Taxonomy" id="152421"/>
    <lineage>
        <taxon>Eukaryota</taxon>
        <taxon>Viridiplantae</taxon>
        <taxon>Streptophyta</taxon>
        <taxon>Embryophyta</taxon>
        <taxon>Tracheophyta</taxon>
        <taxon>Spermatophyta</taxon>
        <taxon>Magnoliopsida</taxon>
        <taxon>eudicotyledons</taxon>
        <taxon>Gunneridae</taxon>
        <taxon>Pentapetalae</taxon>
        <taxon>rosids</taxon>
        <taxon>malvids</taxon>
        <taxon>Malvales</taxon>
        <taxon>Dipterocarpaceae</taxon>
        <taxon>Rubroshorea</taxon>
    </lineage>
</organism>
<evidence type="ECO:0000313" key="22">
    <source>
        <dbReference type="EMBL" id="GKV51146.1"/>
    </source>
</evidence>
<evidence type="ECO:0000259" key="20">
    <source>
        <dbReference type="PROSITE" id="PS50011"/>
    </source>
</evidence>
<keyword evidence="9" id="KW-0547">Nucleotide-binding</keyword>
<keyword evidence="3" id="KW-0723">Serine/threonine-protein kinase</keyword>
<dbReference type="SMART" id="SM00108">
    <property type="entry name" value="B_lectin"/>
    <property type="match status" value="1"/>
</dbReference>
<dbReference type="AlphaFoldDB" id="A0AAV5MQY2"/>
<evidence type="ECO:0000256" key="1">
    <source>
        <dbReference type="ARBA" id="ARBA00004479"/>
    </source>
</evidence>
<evidence type="ECO:0000256" key="15">
    <source>
        <dbReference type="ARBA" id="ARBA00023170"/>
    </source>
</evidence>
<evidence type="ECO:0000256" key="6">
    <source>
        <dbReference type="ARBA" id="ARBA00022692"/>
    </source>
</evidence>
<dbReference type="InterPro" id="IPR000719">
    <property type="entry name" value="Prot_kinase_dom"/>
</dbReference>
<reference evidence="22 23" key="1">
    <citation type="journal article" date="2021" name="Commun. Biol.">
        <title>The genome of Shorea leprosula (Dipterocarpaceae) highlights the ecological relevance of drought in aseasonal tropical rainforests.</title>
        <authorList>
            <person name="Ng K.K.S."/>
            <person name="Kobayashi M.J."/>
            <person name="Fawcett J.A."/>
            <person name="Hatakeyama M."/>
            <person name="Paape T."/>
            <person name="Ng C.H."/>
            <person name="Ang C.C."/>
            <person name="Tnah L.H."/>
            <person name="Lee C.T."/>
            <person name="Nishiyama T."/>
            <person name="Sese J."/>
            <person name="O'Brien M.J."/>
            <person name="Copetti D."/>
            <person name="Mohd Noor M.I."/>
            <person name="Ong R.C."/>
            <person name="Putra M."/>
            <person name="Sireger I.Z."/>
            <person name="Indrioko S."/>
            <person name="Kosugi Y."/>
            <person name="Izuno A."/>
            <person name="Isagi Y."/>
            <person name="Lee S.L."/>
            <person name="Shimizu K.K."/>
        </authorList>
    </citation>
    <scope>NUCLEOTIDE SEQUENCE [LARGE SCALE GENOMIC DNA]</scope>
    <source>
        <strain evidence="22">214</strain>
    </source>
</reference>
<evidence type="ECO:0000256" key="19">
    <source>
        <dbReference type="SAM" id="Phobius"/>
    </source>
</evidence>
<dbReference type="InterPro" id="IPR036426">
    <property type="entry name" value="Bulb-type_lectin_dom_sf"/>
</dbReference>
<comment type="subcellular location">
    <subcellularLocation>
        <location evidence="1">Membrane</location>
        <topology evidence="1">Single-pass type I membrane protein</topology>
    </subcellularLocation>
</comment>
<evidence type="ECO:0000256" key="4">
    <source>
        <dbReference type="ARBA" id="ARBA00022536"/>
    </source>
</evidence>
<protein>
    <recommendedName>
        <fullName evidence="2">non-specific serine/threonine protein kinase</fullName>
        <ecNumber evidence="2">2.7.11.1</ecNumber>
    </recommendedName>
</protein>
<evidence type="ECO:0000256" key="18">
    <source>
        <dbReference type="ARBA" id="ARBA00048679"/>
    </source>
</evidence>
<evidence type="ECO:0000256" key="2">
    <source>
        <dbReference type="ARBA" id="ARBA00012513"/>
    </source>
</evidence>
<comment type="catalytic activity">
    <reaction evidence="17">
        <text>L-threonyl-[protein] + ATP = O-phospho-L-threonyl-[protein] + ADP + H(+)</text>
        <dbReference type="Rhea" id="RHEA:46608"/>
        <dbReference type="Rhea" id="RHEA-COMP:11060"/>
        <dbReference type="Rhea" id="RHEA-COMP:11605"/>
        <dbReference type="ChEBI" id="CHEBI:15378"/>
        <dbReference type="ChEBI" id="CHEBI:30013"/>
        <dbReference type="ChEBI" id="CHEBI:30616"/>
        <dbReference type="ChEBI" id="CHEBI:61977"/>
        <dbReference type="ChEBI" id="CHEBI:456216"/>
        <dbReference type="EC" id="2.7.11.1"/>
    </reaction>
</comment>
<dbReference type="PANTHER" id="PTHR47976:SF108">
    <property type="entry name" value="G-TYPE LECTIN S-RECEPTOR-LIKE SERINE_THREONINE-PROTEIN KINASE LECRK1"/>
    <property type="match status" value="1"/>
</dbReference>
<dbReference type="InterPro" id="IPR001480">
    <property type="entry name" value="Bulb-type_lectin_dom"/>
</dbReference>
<keyword evidence="14" id="KW-1015">Disulfide bond</keyword>
<feature type="domain" description="Protein kinase" evidence="20">
    <location>
        <begin position="439"/>
        <end position="684"/>
    </location>
</feature>